<feature type="chain" id="PRO_5045869540" description="GH16 domain-containing protein" evidence="3">
    <location>
        <begin position="25"/>
        <end position="294"/>
    </location>
</feature>
<dbReference type="Gene3D" id="2.60.120.200">
    <property type="match status" value="1"/>
</dbReference>
<evidence type="ECO:0000256" key="2">
    <source>
        <dbReference type="SAM" id="MobiDB-lite"/>
    </source>
</evidence>
<evidence type="ECO:0000256" key="1">
    <source>
        <dbReference type="ARBA" id="ARBA00006865"/>
    </source>
</evidence>
<dbReference type="SUPFAM" id="SSF49899">
    <property type="entry name" value="Concanavalin A-like lectins/glucanases"/>
    <property type="match status" value="1"/>
</dbReference>
<comment type="similarity">
    <text evidence="1">Belongs to the glycosyl hydrolase 16 family.</text>
</comment>
<comment type="caution">
    <text evidence="5">The sequence shown here is derived from an EMBL/GenBank/DDBJ whole genome shotgun (WGS) entry which is preliminary data.</text>
</comment>
<feature type="compositionally biased region" description="Polar residues" evidence="2">
    <location>
        <begin position="28"/>
        <end position="42"/>
    </location>
</feature>
<feature type="signal peptide" evidence="3">
    <location>
        <begin position="1"/>
        <end position="24"/>
    </location>
</feature>
<evidence type="ECO:0000313" key="5">
    <source>
        <dbReference type="EMBL" id="GAA1705925.1"/>
    </source>
</evidence>
<dbReference type="Proteomes" id="UP001500280">
    <property type="component" value="Unassembled WGS sequence"/>
</dbReference>
<accession>A0ABN2IIX4</accession>
<dbReference type="InterPro" id="IPR050546">
    <property type="entry name" value="Glycosyl_Hydrlase_16"/>
</dbReference>
<feature type="region of interest" description="Disordered" evidence="2">
    <location>
        <begin position="28"/>
        <end position="53"/>
    </location>
</feature>
<evidence type="ECO:0000259" key="4">
    <source>
        <dbReference type="PROSITE" id="PS51762"/>
    </source>
</evidence>
<dbReference type="InterPro" id="IPR013320">
    <property type="entry name" value="ConA-like_dom_sf"/>
</dbReference>
<proteinExistence type="inferred from homology"/>
<organism evidence="5 6">
    <name type="scientific">Kribbella yunnanensis</name>
    <dbReference type="NCBI Taxonomy" id="190194"/>
    <lineage>
        <taxon>Bacteria</taxon>
        <taxon>Bacillati</taxon>
        <taxon>Actinomycetota</taxon>
        <taxon>Actinomycetes</taxon>
        <taxon>Propionibacteriales</taxon>
        <taxon>Kribbellaceae</taxon>
        <taxon>Kribbella</taxon>
    </lineage>
</organism>
<sequence length="294" mass="32045">MGTRLRTWSIGVAGLLLAAGSLSAAATPTQLPSATDTPSATGTARYGATCSTATSPPARGLPLTWSDEFGGRSLDTRRWSTVMDFPGRAGGHYHNSSYGSYAVDQNVVLSDGRLRLVADNKPVVGTDPAGTYQYTEGFISSHDKFFQSYGYWEICAKFPAGKGLWPAFWLIPQDRSWPPEIDVAEWFAGMPSMHTGLASGTWPDVRWDSKWTAGTAPTTGWHKYGVLWKPGQLTFYTDGKPTYTLTGAQVPSKAMYVVLNSGTWANADRGGPPDATTRFPNSFDVDYIRVYRTR</sequence>
<dbReference type="EMBL" id="BAAANF010000020">
    <property type="protein sequence ID" value="GAA1705925.1"/>
    <property type="molecule type" value="Genomic_DNA"/>
</dbReference>
<dbReference type="PROSITE" id="PS51762">
    <property type="entry name" value="GH16_2"/>
    <property type="match status" value="1"/>
</dbReference>
<dbReference type="PANTHER" id="PTHR10963">
    <property type="entry name" value="GLYCOSYL HYDROLASE-RELATED"/>
    <property type="match status" value="1"/>
</dbReference>
<dbReference type="PANTHER" id="PTHR10963:SF55">
    <property type="entry name" value="GLYCOSIDE HYDROLASE FAMILY 16 PROTEIN"/>
    <property type="match status" value="1"/>
</dbReference>
<dbReference type="InterPro" id="IPR000757">
    <property type="entry name" value="Beta-glucanase-like"/>
</dbReference>
<reference evidence="5 6" key="1">
    <citation type="journal article" date="2019" name="Int. J. Syst. Evol. Microbiol.">
        <title>The Global Catalogue of Microorganisms (GCM) 10K type strain sequencing project: providing services to taxonomists for standard genome sequencing and annotation.</title>
        <authorList>
            <consortium name="The Broad Institute Genomics Platform"/>
            <consortium name="The Broad Institute Genome Sequencing Center for Infectious Disease"/>
            <person name="Wu L."/>
            <person name="Ma J."/>
        </authorList>
    </citation>
    <scope>NUCLEOTIDE SEQUENCE [LARGE SCALE GENOMIC DNA]</scope>
    <source>
        <strain evidence="5 6">JCM 14307</strain>
    </source>
</reference>
<evidence type="ECO:0000313" key="6">
    <source>
        <dbReference type="Proteomes" id="UP001500280"/>
    </source>
</evidence>
<protein>
    <recommendedName>
        <fullName evidence="4">GH16 domain-containing protein</fullName>
    </recommendedName>
</protein>
<keyword evidence="3" id="KW-0732">Signal</keyword>
<dbReference type="Pfam" id="PF00722">
    <property type="entry name" value="Glyco_hydro_16"/>
    <property type="match status" value="1"/>
</dbReference>
<feature type="domain" description="GH16" evidence="4">
    <location>
        <begin position="48"/>
        <end position="294"/>
    </location>
</feature>
<keyword evidence="6" id="KW-1185">Reference proteome</keyword>
<dbReference type="CDD" id="cd08023">
    <property type="entry name" value="GH16_laminarinase_like"/>
    <property type="match status" value="1"/>
</dbReference>
<name>A0ABN2IIX4_9ACTN</name>
<evidence type="ECO:0000256" key="3">
    <source>
        <dbReference type="SAM" id="SignalP"/>
    </source>
</evidence>
<gene>
    <name evidence="5" type="ORF">GCM10009745_62180</name>
</gene>
<dbReference type="RefSeq" id="WP_344159713.1">
    <property type="nucleotide sequence ID" value="NZ_BAAANF010000020.1"/>
</dbReference>